<comment type="caution">
    <text evidence="10">The sequence shown here is derived from an EMBL/GenBank/DDBJ whole genome shotgun (WGS) entry which is preliminary data.</text>
</comment>
<dbReference type="AlphaFoldDB" id="A0A4U7BB82"/>
<dbReference type="GO" id="GO:0008180">
    <property type="term" value="C:COP9 signalosome"/>
    <property type="evidence" value="ECO:0007669"/>
    <property type="project" value="UniProtKB-KW"/>
</dbReference>
<evidence type="ECO:0000256" key="7">
    <source>
        <dbReference type="ARBA" id="ARBA00022790"/>
    </source>
</evidence>
<dbReference type="InterPro" id="IPR000717">
    <property type="entry name" value="PCI_dom"/>
</dbReference>
<dbReference type="InterPro" id="IPR036390">
    <property type="entry name" value="WH_DNA-bd_sf"/>
</dbReference>
<evidence type="ECO:0000256" key="6">
    <source>
        <dbReference type="ARBA" id="ARBA00022490"/>
    </source>
</evidence>
<feature type="domain" description="PCI" evidence="9">
    <location>
        <begin position="199"/>
        <end position="365"/>
    </location>
</feature>
<comment type="subcellular location">
    <subcellularLocation>
        <location evidence="2">Cytoplasm</location>
    </subcellularLocation>
    <subcellularLocation>
        <location evidence="1">Nucleus</location>
    </subcellularLocation>
</comment>
<organism evidence="10 11">
    <name type="scientific">Elsinoe australis</name>
    <dbReference type="NCBI Taxonomy" id="40998"/>
    <lineage>
        <taxon>Eukaryota</taxon>
        <taxon>Fungi</taxon>
        <taxon>Dikarya</taxon>
        <taxon>Ascomycota</taxon>
        <taxon>Pezizomycotina</taxon>
        <taxon>Dothideomycetes</taxon>
        <taxon>Dothideomycetidae</taxon>
        <taxon>Myriangiales</taxon>
        <taxon>Elsinoaceae</taxon>
        <taxon>Elsinoe</taxon>
    </lineage>
</organism>
<dbReference type="InterPro" id="IPR036388">
    <property type="entry name" value="WH-like_DNA-bd_sf"/>
</dbReference>
<evidence type="ECO:0000256" key="8">
    <source>
        <dbReference type="ARBA" id="ARBA00023242"/>
    </source>
</evidence>
<reference evidence="10 11" key="1">
    <citation type="submission" date="2018-02" db="EMBL/GenBank/DDBJ databases">
        <title>Draft genome sequences of Elsinoe sp., causing black scab on jojoba.</title>
        <authorList>
            <person name="Stodart B."/>
            <person name="Jeffress S."/>
            <person name="Ash G."/>
            <person name="Arun Chinnappa K."/>
        </authorList>
    </citation>
    <scope>NUCLEOTIDE SEQUENCE [LARGE SCALE GENOMIC DNA]</scope>
    <source>
        <strain evidence="10 11">Hillstone_2</strain>
    </source>
</reference>
<dbReference type="PANTHER" id="PTHR10855">
    <property type="entry name" value="26S PROTEASOME NON-ATPASE REGULATORY SUBUNIT 12/COP9 SIGNALOSOME COMPLEX SUBUNIT 4"/>
    <property type="match status" value="1"/>
</dbReference>
<evidence type="ECO:0000259" key="9">
    <source>
        <dbReference type="PROSITE" id="PS50250"/>
    </source>
</evidence>
<evidence type="ECO:0000256" key="2">
    <source>
        <dbReference type="ARBA" id="ARBA00004496"/>
    </source>
</evidence>
<dbReference type="SMART" id="SM00088">
    <property type="entry name" value="PINT"/>
    <property type="match status" value="1"/>
</dbReference>
<dbReference type="Gene3D" id="1.10.10.10">
    <property type="entry name" value="Winged helix-like DNA-binding domain superfamily/Winged helix DNA-binding domain"/>
    <property type="match status" value="1"/>
</dbReference>
<dbReference type="SUPFAM" id="SSF46785">
    <property type="entry name" value="Winged helix' DNA-binding domain"/>
    <property type="match status" value="1"/>
</dbReference>
<proteinExistence type="inferred from homology"/>
<gene>
    <name evidence="10" type="ORF">C1H76_2184</name>
</gene>
<dbReference type="PANTHER" id="PTHR10855:SF2">
    <property type="entry name" value="COP9 SIGNALOSOME COMPLEX SUBUNIT 4"/>
    <property type="match status" value="1"/>
</dbReference>
<dbReference type="InterPro" id="IPR054559">
    <property type="entry name" value="PSMD12-CSN4-like_N"/>
</dbReference>
<evidence type="ECO:0000313" key="11">
    <source>
        <dbReference type="Proteomes" id="UP000308133"/>
    </source>
</evidence>
<evidence type="ECO:0000256" key="4">
    <source>
        <dbReference type="ARBA" id="ARBA00011098"/>
    </source>
</evidence>
<sequence>MSFVADGLRALESAPPNGKNAGYVELLDKILADVPEDRIATELVKYCQAILSESVGIVTSRSLMNNFVTKIRSIPSSDVRIAVGTEVLDVLAPKVVSFEEQDTAIKLILADAHETNEDFTSSAKVLQTITLDSSQRSVSDNDKAATWIRITRCYLEEDDPTSALTYLNRIKNIIHDVTDNATRLQFQLSQARISDSQRNFADASRTYYAISQETVIDEDERLQALSAAVTCAILTPAGPQRTQQLSRLFRDERANQIEEHGILEKIFLDRVLSSGEVKAFAQKLQPHQLALTSDGSTVLDKAVLEHNLLAASRLYRNIGTEQLGGMLGVDGERAEVYAAQMIEQGRLKGWIDQIEGLIYFEGGEGAKGKGGDRRVWDDNVRKLAEEVERVTTMIQSVEPEFYAANMVH</sequence>
<keyword evidence="7" id="KW-0736">Signalosome</keyword>
<keyword evidence="6" id="KW-0963">Cytoplasm</keyword>
<evidence type="ECO:0000256" key="1">
    <source>
        <dbReference type="ARBA" id="ARBA00004123"/>
    </source>
</evidence>
<dbReference type="PROSITE" id="PS50250">
    <property type="entry name" value="PCI"/>
    <property type="match status" value="1"/>
</dbReference>
<evidence type="ECO:0000256" key="5">
    <source>
        <dbReference type="ARBA" id="ARBA00014881"/>
    </source>
</evidence>
<evidence type="ECO:0000256" key="3">
    <source>
        <dbReference type="ARBA" id="ARBA00010417"/>
    </source>
</evidence>
<comment type="subunit">
    <text evidence="4">Component of the COP9 signalosome (CSN) complex.</text>
</comment>
<accession>A0A4U7BB82</accession>
<evidence type="ECO:0000313" key="10">
    <source>
        <dbReference type="EMBL" id="TKX25534.1"/>
    </source>
</evidence>
<protein>
    <recommendedName>
        <fullName evidence="5">COP9 signalosome complex subunit 4</fullName>
    </recommendedName>
</protein>
<dbReference type="InterPro" id="IPR040134">
    <property type="entry name" value="PSMD12/CSN4"/>
</dbReference>
<dbReference type="GO" id="GO:0005829">
    <property type="term" value="C:cytosol"/>
    <property type="evidence" value="ECO:0007669"/>
    <property type="project" value="TreeGrafter"/>
</dbReference>
<dbReference type="Pfam" id="PF01399">
    <property type="entry name" value="PCI"/>
    <property type="match status" value="1"/>
</dbReference>
<comment type="similarity">
    <text evidence="3">Belongs to the CSN4 family.</text>
</comment>
<dbReference type="EMBL" id="PTQR01000028">
    <property type="protein sequence ID" value="TKX25534.1"/>
    <property type="molecule type" value="Genomic_DNA"/>
</dbReference>
<dbReference type="FunFam" id="1.10.10.10:FF:000190">
    <property type="entry name" value="COP9 signalosome complex subunit 4"/>
    <property type="match status" value="1"/>
</dbReference>
<dbReference type="Pfam" id="PF22241">
    <property type="entry name" value="PSMD12-CSN4_N"/>
    <property type="match status" value="1"/>
</dbReference>
<dbReference type="Proteomes" id="UP000308133">
    <property type="component" value="Unassembled WGS sequence"/>
</dbReference>
<keyword evidence="8" id="KW-0539">Nucleus</keyword>
<name>A0A4U7BB82_9PEZI</name>